<evidence type="ECO:0000313" key="9">
    <source>
        <dbReference type="Proteomes" id="UP000321440"/>
    </source>
</evidence>
<reference evidence="8 9" key="1">
    <citation type="submission" date="2019-07" db="EMBL/GenBank/DDBJ databases">
        <title>Whole genome shotgun sequence of Alkalibacillus haloalkaliphilus NBRC 103110.</title>
        <authorList>
            <person name="Hosoyama A."/>
            <person name="Uohara A."/>
            <person name="Ohji S."/>
            <person name="Ichikawa N."/>
        </authorList>
    </citation>
    <scope>NUCLEOTIDE SEQUENCE [LARGE SCALE GENOMIC DNA]</scope>
    <source>
        <strain evidence="8 9">NBRC 103110</strain>
    </source>
</reference>
<proteinExistence type="inferred from homology"/>
<sequence length="192" mass="22647">MENIMTWIQQADHHVALFAPAVFILFHIIRPFLFIPVAFICIMGGLFFGITYGAIYSMIGITLSSIMFYLMMQKMPVVCDRMSRLKEKMFGQHRQLSIPQVVLLRITPFIHFHLISLLIIEMTRNFKEYTKLSILSNIPLAIIYTTFGQWIQSLQWQYILGILITILLMFYLLRKKEIVLKWDDFFATNVER</sequence>
<accession>A0A511W709</accession>
<evidence type="ECO:0000256" key="4">
    <source>
        <dbReference type="ARBA" id="ARBA00022989"/>
    </source>
</evidence>
<feature type="transmembrane region" description="Helical" evidence="6">
    <location>
        <begin position="15"/>
        <end position="42"/>
    </location>
</feature>
<keyword evidence="4 6" id="KW-1133">Transmembrane helix</keyword>
<dbReference type="PANTHER" id="PTHR12677">
    <property type="entry name" value="GOLGI APPARATUS MEMBRANE PROTEIN TVP38-RELATED"/>
    <property type="match status" value="1"/>
</dbReference>
<comment type="subcellular location">
    <subcellularLocation>
        <location evidence="1 6">Cell membrane</location>
        <topology evidence="1 6">Multi-pass membrane protein</topology>
    </subcellularLocation>
</comment>
<evidence type="ECO:0000256" key="5">
    <source>
        <dbReference type="ARBA" id="ARBA00023136"/>
    </source>
</evidence>
<dbReference type="EMBL" id="BJYA01000011">
    <property type="protein sequence ID" value="GEN45863.1"/>
    <property type="molecule type" value="Genomic_DNA"/>
</dbReference>
<keyword evidence="3 6" id="KW-0812">Transmembrane</keyword>
<feature type="transmembrane region" description="Helical" evidence="6">
    <location>
        <begin position="156"/>
        <end position="173"/>
    </location>
</feature>
<keyword evidence="9" id="KW-1185">Reference proteome</keyword>
<keyword evidence="2 6" id="KW-1003">Cell membrane</keyword>
<gene>
    <name evidence="8" type="ORF">AHA02nite_16390</name>
</gene>
<feature type="transmembrane region" description="Helical" evidence="6">
    <location>
        <begin position="98"/>
        <end position="120"/>
    </location>
</feature>
<dbReference type="Pfam" id="PF09335">
    <property type="entry name" value="VTT_dom"/>
    <property type="match status" value="1"/>
</dbReference>
<dbReference type="RefSeq" id="WP_146816171.1">
    <property type="nucleotide sequence ID" value="NZ_BJYA01000011.1"/>
</dbReference>
<evidence type="ECO:0000256" key="2">
    <source>
        <dbReference type="ARBA" id="ARBA00022475"/>
    </source>
</evidence>
<dbReference type="InterPro" id="IPR015414">
    <property type="entry name" value="TMEM64"/>
</dbReference>
<comment type="similarity">
    <text evidence="6">Belongs to the TVP38/TMEM64 family.</text>
</comment>
<feature type="transmembrane region" description="Helical" evidence="6">
    <location>
        <begin position="54"/>
        <end position="72"/>
    </location>
</feature>
<evidence type="ECO:0000259" key="7">
    <source>
        <dbReference type="Pfam" id="PF09335"/>
    </source>
</evidence>
<comment type="caution">
    <text evidence="8">The sequence shown here is derived from an EMBL/GenBank/DDBJ whole genome shotgun (WGS) entry which is preliminary data.</text>
</comment>
<dbReference type="OrthoDB" id="2451090at2"/>
<dbReference type="InterPro" id="IPR032816">
    <property type="entry name" value="VTT_dom"/>
</dbReference>
<dbReference type="AlphaFoldDB" id="A0A511W709"/>
<feature type="transmembrane region" description="Helical" evidence="6">
    <location>
        <begin position="132"/>
        <end position="150"/>
    </location>
</feature>
<evidence type="ECO:0000256" key="6">
    <source>
        <dbReference type="RuleBase" id="RU366058"/>
    </source>
</evidence>
<feature type="domain" description="VTT" evidence="7">
    <location>
        <begin position="35"/>
        <end position="149"/>
    </location>
</feature>
<evidence type="ECO:0000256" key="3">
    <source>
        <dbReference type="ARBA" id="ARBA00022692"/>
    </source>
</evidence>
<keyword evidence="5 6" id="KW-0472">Membrane</keyword>
<dbReference type="Proteomes" id="UP000321440">
    <property type="component" value="Unassembled WGS sequence"/>
</dbReference>
<dbReference type="PANTHER" id="PTHR12677:SF59">
    <property type="entry name" value="GOLGI APPARATUS MEMBRANE PROTEIN TVP38-RELATED"/>
    <property type="match status" value="1"/>
</dbReference>
<evidence type="ECO:0000313" key="8">
    <source>
        <dbReference type="EMBL" id="GEN45863.1"/>
    </source>
</evidence>
<protein>
    <recommendedName>
        <fullName evidence="6">TVP38/TMEM64 family membrane protein</fullName>
    </recommendedName>
</protein>
<organism evidence="8 9">
    <name type="scientific">Alkalibacillus haloalkaliphilus</name>
    <dbReference type="NCBI Taxonomy" id="94136"/>
    <lineage>
        <taxon>Bacteria</taxon>
        <taxon>Bacillati</taxon>
        <taxon>Bacillota</taxon>
        <taxon>Bacilli</taxon>
        <taxon>Bacillales</taxon>
        <taxon>Bacillaceae</taxon>
        <taxon>Alkalibacillus</taxon>
    </lineage>
</organism>
<evidence type="ECO:0000256" key="1">
    <source>
        <dbReference type="ARBA" id="ARBA00004651"/>
    </source>
</evidence>
<name>A0A511W709_9BACI</name>
<dbReference type="GO" id="GO:0005886">
    <property type="term" value="C:plasma membrane"/>
    <property type="evidence" value="ECO:0007669"/>
    <property type="project" value="UniProtKB-SubCell"/>
</dbReference>